<evidence type="ECO:0008006" key="5">
    <source>
        <dbReference type="Google" id="ProtNLM"/>
    </source>
</evidence>
<feature type="transmembrane region" description="Helical" evidence="2">
    <location>
        <begin position="203"/>
        <end position="223"/>
    </location>
</feature>
<evidence type="ECO:0000313" key="4">
    <source>
        <dbReference type="Proteomes" id="UP000680750"/>
    </source>
</evidence>
<proteinExistence type="predicted"/>
<keyword evidence="4" id="KW-1185">Reference proteome</keyword>
<sequence length="231" mass="24953">MSQPTVLTAGSAPASGAPDLPRGRTPGRWAPIVSIVLDIVAPLAVLYGLRAFGASMWTALVISSAVPVLVMVVRFVRRRVVDYPSLFVLVLIAAGVGISLLTGNPRTLLIRDSWLWLLVGIVGLWLLASVLYGRPGLMVAYRSFVLTKVGPDGLRAWEGRWDTDAGFRHGLRVLTAVWGLATVANAVLHVAAAFVLPLGIAPLILQLIWPAIIAPLMIFHVLYTKRRDLRA</sequence>
<dbReference type="Proteomes" id="UP000680750">
    <property type="component" value="Chromosome"/>
</dbReference>
<gene>
    <name evidence="3" type="ORF">Asera_62420</name>
</gene>
<feature type="transmembrane region" description="Helical" evidence="2">
    <location>
        <begin position="114"/>
        <end position="133"/>
    </location>
</feature>
<dbReference type="OrthoDB" id="3291580at2"/>
<feature type="transmembrane region" description="Helical" evidence="2">
    <location>
        <begin position="55"/>
        <end position="76"/>
    </location>
</feature>
<feature type="transmembrane region" description="Helical" evidence="2">
    <location>
        <begin position="29"/>
        <end position="49"/>
    </location>
</feature>
<name>A0A810L9A7_9ACTN</name>
<accession>A0A810L9A7</accession>
<organism evidence="3 4">
    <name type="scientific">Actinocatenispora sera</name>
    <dbReference type="NCBI Taxonomy" id="390989"/>
    <lineage>
        <taxon>Bacteria</taxon>
        <taxon>Bacillati</taxon>
        <taxon>Actinomycetota</taxon>
        <taxon>Actinomycetes</taxon>
        <taxon>Micromonosporales</taxon>
        <taxon>Micromonosporaceae</taxon>
        <taxon>Actinocatenispora</taxon>
    </lineage>
</organism>
<keyword evidence="2" id="KW-0472">Membrane</keyword>
<feature type="transmembrane region" description="Helical" evidence="2">
    <location>
        <begin position="176"/>
        <end position="197"/>
    </location>
</feature>
<feature type="transmembrane region" description="Helical" evidence="2">
    <location>
        <begin position="83"/>
        <end position="102"/>
    </location>
</feature>
<dbReference type="KEGG" id="aser:Asera_62420"/>
<feature type="region of interest" description="Disordered" evidence="1">
    <location>
        <begin position="1"/>
        <end position="23"/>
    </location>
</feature>
<dbReference type="RefSeq" id="WP_157034917.1">
    <property type="nucleotide sequence ID" value="NZ_AP023354.1"/>
</dbReference>
<evidence type="ECO:0000256" key="1">
    <source>
        <dbReference type="SAM" id="MobiDB-lite"/>
    </source>
</evidence>
<keyword evidence="2" id="KW-1133">Transmembrane helix</keyword>
<evidence type="ECO:0000256" key="2">
    <source>
        <dbReference type="SAM" id="Phobius"/>
    </source>
</evidence>
<keyword evidence="2" id="KW-0812">Transmembrane</keyword>
<dbReference type="AlphaFoldDB" id="A0A810L9A7"/>
<evidence type="ECO:0000313" key="3">
    <source>
        <dbReference type="EMBL" id="BCJ32134.1"/>
    </source>
</evidence>
<dbReference type="EMBL" id="AP023354">
    <property type="protein sequence ID" value="BCJ32134.1"/>
    <property type="molecule type" value="Genomic_DNA"/>
</dbReference>
<protein>
    <recommendedName>
        <fullName evidence="5">Intracellular septation protein A</fullName>
    </recommendedName>
</protein>
<dbReference type="NCBIfam" id="NF041646">
    <property type="entry name" value="VC0807_fam"/>
    <property type="match status" value="1"/>
</dbReference>
<reference evidence="3" key="1">
    <citation type="submission" date="2020-08" db="EMBL/GenBank/DDBJ databases">
        <title>Whole genome shotgun sequence of Actinocatenispora sera NBRC 101916.</title>
        <authorList>
            <person name="Komaki H."/>
            <person name="Tamura T."/>
        </authorList>
    </citation>
    <scope>NUCLEOTIDE SEQUENCE</scope>
    <source>
        <strain evidence="3">NBRC 101916</strain>
    </source>
</reference>